<dbReference type="EMBL" id="GGEC01021168">
    <property type="protein sequence ID" value="MBX01652.1"/>
    <property type="molecule type" value="Transcribed_RNA"/>
</dbReference>
<protein>
    <submittedName>
        <fullName evidence="1">Trafficking protein particle complex subunit 2</fullName>
    </submittedName>
</protein>
<organism evidence="1">
    <name type="scientific">Rhizophora mucronata</name>
    <name type="common">Asiatic mangrove</name>
    <dbReference type="NCBI Taxonomy" id="61149"/>
    <lineage>
        <taxon>Eukaryota</taxon>
        <taxon>Viridiplantae</taxon>
        <taxon>Streptophyta</taxon>
        <taxon>Embryophyta</taxon>
        <taxon>Tracheophyta</taxon>
        <taxon>Spermatophyta</taxon>
        <taxon>Magnoliopsida</taxon>
        <taxon>eudicotyledons</taxon>
        <taxon>Gunneridae</taxon>
        <taxon>Pentapetalae</taxon>
        <taxon>rosids</taxon>
        <taxon>fabids</taxon>
        <taxon>Malpighiales</taxon>
        <taxon>Rhizophoraceae</taxon>
        <taxon>Rhizophora</taxon>
    </lineage>
</organism>
<name>A0A2P2K7G5_RHIMU</name>
<accession>A0A2P2K7G5</accession>
<reference evidence="1" key="1">
    <citation type="submission" date="2018-02" db="EMBL/GenBank/DDBJ databases">
        <title>Rhizophora mucronata_Transcriptome.</title>
        <authorList>
            <person name="Meera S.P."/>
            <person name="Sreeshan A."/>
            <person name="Augustine A."/>
        </authorList>
    </citation>
    <scope>NUCLEOTIDE SEQUENCE</scope>
    <source>
        <tissue evidence="1">Leaf</tissue>
    </source>
</reference>
<proteinExistence type="predicted"/>
<sequence length="57" mass="6387">MNSISSMQKIITDIVPQMVICRFFSIPCTCPVLGLHLRILTQKSVPLLGNIYRGLLL</sequence>
<evidence type="ECO:0000313" key="1">
    <source>
        <dbReference type="EMBL" id="MBX01652.1"/>
    </source>
</evidence>
<dbReference type="AlphaFoldDB" id="A0A2P2K7G5"/>